<dbReference type="GeneID" id="95599701"/>
<dbReference type="Gene3D" id="3.40.50.720">
    <property type="entry name" value="NAD(P)-binding Rossmann-like Domain"/>
    <property type="match status" value="1"/>
</dbReference>
<keyword evidence="3" id="KW-1185">Reference proteome</keyword>
<sequence length="325" mass="34173">MTAGPPTVPRTAPARRVMVLGGTGFVGRTVCADFRAAGWDVLAVARTAPERPAATRFLALDLAETPSATLARVLEAERPDVVVNATGSIWSRDDAAMERICTVPTLRLLDALATLRHRPRLVHLGTVLEYGPLPPDGTPRPDPAPEPTTPYGRAKLAASRAVLEAAASGAVRALVLRVSNVSGVGAPDVSLLGRVAERLVTGSAGGGTVTVELAPLRAHRDYVDVRDVSEAVLAAALSPASGRAVDIGRGEAVPVRWLVDLLVRVSGVPARIVERPAEPGAASERDWIRTDLAPAREVLGWRPRRGLQESLAAYWADVSGRPAAV</sequence>
<feature type="domain" description="NAD-dependent epimerase/dehydratase" evidence="1">
    <location>
        <begin position="17"/>
        <end position="248"/>
    </location>
</feature>
<dbReference type="InterPro" id="IPR001509">
    <property type="entry name" value="Epimerase_deHydtase"/>
</dbReference>
<evidence type="ECO:0000259" key="1">
    <source>
        <dbReference type="Pfam" id="PF01370"/>
    </source>
</evidence>
<accession>A0ABY6QUS6</accession>
<dbReference type="PANTHER" id="PTHR43245:SF13">
    <property type="entry name" value="UDP-D-APIOSE_UDP-D-XYLOSE SYNTHASE 2"/>
    <property type="match status" value="1"/>
</dbReference>
<dbReference type="PANTHER" id="PTHR43245">
    <property type="entry name" value="BIFUNCTIONAL POLYMYXIN RESISTANCE PROTEIN ARNA"/>
    <property type="match status" value="1"/>
</dbReference>
<reference evidence="2" key="1">
    <citation type="submission" date="2021-09" db="EMBL/GenBank/DDBJ databases">
        <title>Complete genome sequence and metabolic characterization of Streptomyces tanashiensis DSM 731 the producer of antibacterial Kalafungin and diverse secondary metabolites.</title>
        <authorList>
            <person name="Abbasi M.N."/>
            <person name="Anwar M.N."/>
            <person name="Alam K."/>
            <person name="Shoaib M."/>
            <person name="Lin Z."/>
            <person name="Hayat M."/>
            <person name="Ali M.I."/>
            <person name="Malik H.M.T."/>
            <person name="Ahmed I."/>
            <person name="Li A."/>
            <person name="Hailong Wang H."/>
            <person name="Zhang Y."/>
        </authorList>
    </citation>
    <scope>NUCLEOTIDE SEQUENCE</scope>
    <source>
        <strain evidence="2">Kala</strain>
    </source>
</reference>
<dbReference type="InterPro" id="IPR050177">
    <property type="entry name" value="Lipid_A_modif_metabolic_enz"/>
</dbReference>
<evidence type="ECO:0000313" key="2">
    <source>
        <dbReference type="EMBL" id="UZX20959.1"/>
    </source>
</evidence>
<proteinExistence type="predicted"/>
<evidence type="ECO:0000313" key="3">
    <source>
        <dbReference type="Proteomes" id="UP001164506"/>
    </source>
</evidence>
<gene>
    <name evidence="2" type="ORF">LDH80_09640</name>
</gene>
<dbReference type="Proteomes" id="UP001164506">
    <property type="component" value="Chromosome"/>
</dbReference>
<organism evidence="2 3">
    <name type="scientific">Streptomyces tanashiensis</name>
    <dbReference type="NCBI Taxonomy" id="67367"/>
    <lineage>
        <taxon>Bacteria</taxon>
        <taxon>Bacillati</taxon>
        <taxon>Actinomycetota</taxon>
        <taxon>Actinomycetes</taxon>
        <taxon>Kitasatosporales</taxon>
        <taxon>Streptomycetaceae</taxon>
        <taxon>Streptomyces</taxon>
    </lineage>
</organism>
<dbReference type="Pfam" id="PF01370">
    <property type="entry name" value="Epimerase"/>
    <property type="match status" value="1"/>
</dbReference>
<dbReference type="EMBL" id="CP084204">
    <property type="protein sequence ID" value="UZX20959.1"/>
    <property type="molecule type" value="Genomic_DNA"/>
</dbReference>
<protein>
    <submittedName>
        <fullName evidence="2">NAD-dependent epimerase/dehydratase</fullName>
    </submittedName>
</protein>
<name>A0ABY6QUS6_9ACTN</name>
<dbReference type="SUPFAM" id="SSF51735">
    <property type="entry name" value="NAD(P)-binding Rossmann-fold domains"/>
    <property type="match status" value="1"/>
</dbReference>
<dbReference type="RefSeq" id="WP_229844020.1">
    <property type="nucleotide sequence ID" value="NZ_BMRZ01000025.1"/>
</dbReference>
<dbReference type="InterPro" id="IPR036291">
    <property type="entry name" value="NAD(P)-bd_dom_sf"/>
</dbReference>